<dbReference type="Proteomes" id="UP000494206">
    <property type="component" value="Unassembled WGS sequence"/>
</dbReference>
<dbReference type="PANTHER" id="PTHR12775">
    <property type="entry name" value="PROTEIN C20ORF43 HOMOLOG"/>
    <property type="match status" value="1"/>
</dbReference>
<evidence type="ECO:0000256" key="1">
    <source>
        <dbReference type="ARBA" id="ARBA00009885"/>
    </source>
</evidence>
<protein>
    <recommendedName>
        <fullName evidence="2">Replication termination factor 2</fullName>
    </recommendedName>
    <alternativeName>
        <fullName evidence="3">Replication termination factor 2 domain-containing protein 1</fullName>
    </alternativeName>
</protein>
<dbReference type="InterPro" id="IPR006735">
    <property type="entry name" value="Rtf2"/>
</dbReference>
<comment type="subcellular location">
    <subcellularLocation>
        <location evidence="4">Membrane</location>
        <topology evidence="4">Multi-pass membrane protein</topology>
    </subcellularLocation>
</comment>
<dbReference type="OrthoDB" id="2148490at2759"/>
<evidence type="ECO:0000256" key="6">
    <source>
        <dbReference type="SAM" id="MobiDB-lite"/>
    </source>
</evidence>
<feature type="region of interest" description="Disordered" evidence="6">
    <location>
        <begin position="193"/>
        <end position="249"/>
    </location>
</feature>
<dbReference type="PANTHER" id="PTHR12775:SF0">
    <property type="entry name" value="REPLICATION TERMINATION FACTOR 2"/>
    <property type="match status" value="1"/>
</dbReference>
<evidence type="ECO:0000259" key="8">
    <source>
        <dbReference type="Pfam" id="PF02096"/>
    </source>
</evidence>
<dbReference type="GO" id="GO:0005634">
    <property type="term" value="C:nucleus"/>
    <property type="evidence" value="ECO:0007669"/>
    <property type="project" value="TreeGrafter"/>
</dbReference>
<dbReference type="Pfam" id="PF04641">
    <property type="entry name" value="Rtf2"/>
    <property type="match status" value="1"/>
</dbReference>
<evidence type="ECO:0000256" key="5">
    <source>
        <dbReference type="SAM" id="Coils"/>
    </source>
</evidence>
<dbReference type="GO" id="GO:0016020">
    <property type="term" value="C:membrane"/>
    <property type="evidence" value="ECO:0007669"/>
    <property type="project" value="UniProtKB-SubCell"/>
</dbReference>
<keyword evidence="5" id="KW-0175">Coiled coil</keyword>
<proteinExistence type="inferred from homology"/>
<dbReference type="InterPro" id="IPR028055">
    <property type="entry name" value="YidC/Oxa/ALB_C"/>
</dbReference>
<feature type="coiled-coil region" evidence="5">
    <location>
        <begin position="405"/>
        <end position="439"/>
    </location>
</feature>
<feature type="transmembrane region" description="Helical" evidence="7">
    <location>
        <begin position="498"/>
        <end position="517"/>
    </location>
</feature>
<comment type="caution">
    <text evidence="9">The sequence shown here is derived from an EMBL/GenBank/DDBJ whole genome shotgun (WGS) entry which is preliminary data.</text>
</comment>
<dbReference type="CDD" id="cd20069">
    <property type="entry name" value="5TM_Oxa1-like"/>
    <property type="match status" value="1"/>
</dbReference>
<keyword evidence="7" id="KW-1133">Transmembrane helix</keyword>
<evidence type="ECO:0000256" key="4">
    <source>
        <dbReference type="RuleBase" id="RU003945"/>
    </source>
</evidence>
<accession>A0A8S1F2Z2</accession>
<comment type="similarity">
    <text evidence="1">Belongs to the rtf2 family.</text>
</comment>
<evidence type="ECO:0000256" key="7">
    <source>
        <dbReference type="SAM" id="Phobius"/>
    </source>
</evidence>
<feature type="domain" description="Membrane insertase YidC/Oxa/ALB C-terminal" evidence="8">
    <location>
        <begin position="376"/>
        <end position="566"/>
    </location>
</feature>
<feature type="region of interest" description="Disordered" evidence="6">
    <location>
        <begin position="612"/>
        <end position="636"/>
    </location>
</feature>
<evidence type="ECO:0000313" key="10">
    <source>
        <dbReference type="Proteomes" id="UP000494206"/>
    </source>
</evidence>
<feature type="compositionally biased region" description="Basic and acidic residues" evidence="6">
    <location>
        <begin position="193"/>
        <end position="205"/>
    </location>
</feature>
<name>A0A8S1F2Z2_9PELO</name>
<dbReference type="InterPro" id="IPR027799">
    <property type="entry name" value="Rtf2_RING-finger"/>
</dbReference>
<keyword evidence="7" id="KW-0472">Membrane</keyword>
<organism evidence="9 10">
    <name type="scientific">Caenorhabditis bovis</name>
    <dbReference type="NCBI Taxonomy" id="2654633"/>
    <lineage>
        <taxon>Eukaryota</taxon>
        <taxon>Metazoa</taxon>
        <taxon>Ecdysozoa</taxon>
        <taxon>Nematoda</taxon>
        <taxon>Chromadorea</taxon>
        <taxon>Rhabditida</taxon>
        <taxon>Rhabditina</taxon>
        <taxon>Rhabditomorpha</taxon>
        <taxon>Rhabditoidea</taxon>
        <taxon>Rhabditidae</taxon>
        <taxon>Peloderinae</taxon>
        <taxon>Caenorhabditis</taxon>
    </lineage>
</organism>
<keyword evidence="10" id="KW-1185">Reference proteome</keyword>
<dbReference type="GO" id="GO:0006274">
    <property type="term" value="P:DNA replication termination"/>
    <property type="evidence" value="ECO:0007669"/>
    <property type="project" value="TreeGrafter"/>
</dbReference>
<feature type="transmembrane region" description="Helical" evidence="7">
    <location>
        <begin position="449"/>
        <end position="470"/>
    </location>
</feature>
<keyword evidence="4 7" id="KW-0812">Transmembrane</keyword>
<dbReference type="EMBL" id="CADEPM010000007">
    <property type="protein sequence ID" value="CAB3408378.1"/>
    <property type="molecule type" value="Genomic_DNA"/>
</dbReference>
<dbReference type="AlphaFoldDB" id="A0A8S1F2Z2"/>
<gene>
    <name evidence="9" type="ORF">CBOVIS_LOCUS10164</name>
</gene>
<comment type="similarity">
    <text evidence="4">Belongs to the OXA1/ALB3/YidC family.</text>
</comment>
<sequence length="636" mass="71205">MGADGGTIPKRCELVKERKKKEKIAKHVKDATKWKNCQLTQLPLRKPVIACRFGKLYNKEDVINAILSKTIAMSLVAAHIKGPKDFVELKLAENKEYKGEDVKGDEYNDVNQTQFMCPITNTPMNGVQNFVVNWQCGCVYSEKAQQEVKCDNCHVCGGPYDPEKIVVLNPDEQTLELYKARWETEKAAKKAAKEAKKSGKVEVEAKPSSSSTMTNVLSGEKLNKKKVEATSDASRKRKADVSDIQSDPTKSDTYKKLFTTCEDAKKKTEGHWMLSVPLRTAARNLVRIPARSRLIVTCQTRNVSTADVFRVSETATPLASDLPPIPTPPPPRRTIEEMIESGESVLDELGLFSWYKPSSYFRVALEGIHNYFDLPWWLTIVSATVALRLLLIGVPIMSQKLVAKQSMYRKELNEFRERIEEARKENNQLLQQQILIEQRDFFKSKDIRLFRQFGIMLANGAVFATQFFAIKKMVEVSYPGLSTGGTLWFTDLTATDPYFALPFISAATMALVTKVGIEMGTTSDQMPAMMRVFMQWGLPVVIFGVSSQFATGLCVYWTASNVMSLIYAGAFHVPAIRKLFNIPAVVPAPVVPGQKSAISQVLKNYKENKSIPPSLADLRQRDATSFKKAGRGKPLN</sequence>
<dbReference type="CDD" id="cd16653">
    <property type="entry name" value="RING-like_Rtf2"/>
    <property type="match status" value="1"/>
</dbReference>
<dbReference type="Pfam" id="PF02096">
    <property type="entry name" value="60KD_IMP"/>
    <property type="match status" value="1"/>
</dbReference>
<feature type="compositionally biased region" description="Polar residues" evidence="6">
    <location>
        <begin position="207"/>
        <end position="217"/>
    </location>
</feature>
<evidence type="ECO:0000256" key="3">
    <source>
        <dbReference type="ARBA" id="ARBA00030367"/>
    </source>
</evidence>
<evidence type="ECO:0000256" key="2">
    <source>
        <dbReference type="ARBA" id="ARBA00015157"/>
    </source>
</evidence>
<reference evidence="9 10" key="1">
    <citation type="submission" date="2020-04" db="EMBL/GenBank/DDBJ databases">
        <authorList>
            <person name="Laetsch R D."/>
            <person name="Stevens L."/>
            <person name="Kumar S."/>
            <person name="Blaxter L. M."/>
        </authorList>
    </citation>
    <scope>NUCLEOTIDE SEQUENCE [LARGE SCALE GENOMIC DNA]</scope>
</reference>
<evidence type="ECO:0000313" key="9">
    <source>
        <dbReference type="EMBL" id="CAB3408378.1"/>
    </source>
</evidence>
<feature type="transmembrane region" description="Helical" evidence="7">
    <location>
        <begin position="538"/>
        <end position="559"/>
    </location>
</feature>
<feature type="transmembrane region" description="Helical" evidence="7">
    <location>
        <begin position="376"/>
        <end position="397"/>
    </location>
</feature>